<proteinExistence type="predicted"/>
<dbReference type="GO" id="GO:0010181">
    <property type="term" value="F:FMN binding"/>
    <property type="evidence" value="ECO:0007669"/>
    <property type="project" value="TreeGrafter"/>
</dbReference>
<dbReference type="EMBL" id="CYGY02000059">
    <property type="protein sequence ID" value="SIT47580.1"/>
    <property type="molecule type" value="Genomic_DNA"/>
</dbReference>
<dbReference type="Pfam" id="PF03358">
    <property type="entry name" value="FMN_red"/>
    <property type="match status" value="1"/>
</dbReference>
<gene>
    <name evidence="2" type="ORF">BN2476_590019</name>
</gene>
<dbReference type="RefSeq" id="WP_235851003.1">
    <property type="nucleotide sequence ID" value="NZ_CYGY02000059.1"/>
</dbReference>
<protein>
    <submittedName>
        <fullName evidence="2">NADPH:quinone oxidoreductase</fullName>
    </submittedName>
</protein>
<dbReference type="Proteomes" id="UP000195569">
    <property type="component" value="Unassembled WGS sequence"/>
</dbReference>
<keyword evidence="3" id="KW-1185">Reference proteome</keyword>
<dbReference type="PANTHER" id="PTHR30543">
    <property type="entry name" value="CHROMATE REDUCTASE"/>
    <property type="match status" value="1"/>
</dbReference>
<reference evidence="2" key="1">
    <citation type="submission" date="2016-12" db="EMBL/GenBank/DDBJ databases">
        <authorList>
            <person name="Moulin L."/>
        </authorList>
    </citation>
    <scope>NUCLEOTIDE SEQUENCE [LARGE SCALE GENOMIC DNA]</scope>
    <source>
        <strain evidence="2">STM 7183</strain>
    </source>
</reference>
<evidence type="ECO:0000259" key="1">
    <source>
        <dbReference type="Pfam" id="PF03358"/>
    </source>
</evidence>
<comment type="caution">
    <text evidence="2">The sequence shown here is derived from an EMBL/GenBank/DDBJ whole genome shotgun (WGS) entry which is preliminary data.</text>
</comment>
<organism evidence="2 3">
    <name type="scientific">Paraburkholderia piptadeniae</name>
    <dbReference type="NCBI Taxonomy" id="1701573"/>
    <lineage>
        <taxon>Bacteria</taxon>
        <taxon>Pseudomonadati</taxon>
        <taxon>Pseudomonadota</taxon>
        <taxon>Betaproteobacteria</taxon>
        <taxon>Burkholderiales</taxon>
        <taxon>Burkholderiaceae</taxon>
        <taxon>Paraburkholderia</taxon>
    </lineage>
</organism>
<dbReference type="InterPro" id="IPR050712">
    <property type="entry name" value="NAD(P)H-dep_reductase"/>
</dbReference>
<dbReference type="InterPro" id="IPR005025">
    <property type="entry name" value="FMN_Rdtase-like_dom"/>
</dbReference>
<evidence type="ECO:0000313" key="2">
    <source>
        <dbReference type="EMBL" id="SIT47580.1"/>
    </source>
</evidence>
<feature type="domain" description="NADPH-dependent FMN reductase-like" evidence="1">
    <location>
        <begin position="4"/>
        <end position="158"/>
    </location>
</feature>
<dbReference type="PANTHER" id="PTHR30543:SF21">
    <property type="entry name" value="NAD(P)H-DEPENDENT FMN REDUCTASE LOT6"/>
    <property type="match status" value="1"/>
</dbReference>
<dbReference type="GO" id="GO:0016491">
    <property type="term" value="F:oxidoreductase activity"/>
    <property type="evidence" value="ECO:0007669"/>
    <property type="project" value="InterPro"/>
</dbReference>
<dbReference type="AlphaFoldDB" id="A0A1N7SJS9"/>
<accession>A0A1N7SJS9</accession>
<dbReference type="Gene3D" id="3.40.50.360">
    <property type="match status" value="1"/>
</dbReference>
<sequence length="191" mass="20034">MGVRILAINGSSRRESLNQKLLDIAAQGARDAGAEVTRARLADFDLPIYDGDFEAERGLPNGARKLQALVEMHHALLIATPEYNGGYTALLKNAIDWISRPRGDGSNGIALVAGKAAALVSASPGQLGGLRSQAGMRAVLDKLGMLVIPQAFALSMAHEAFDAKGQLKDSNATGLVAGVGEALYRMALRLA</sequence>
<dbReference type="InterPro" id="IPR029039">
    <property type="entry name" value="Flavoprotein-like_sf"/>
</dbReference>
<name>A0A1N7SJS9_9BURK</name>
<dbReference type="SUPFAM" id="SSF52218">
    <property type="entry name" value="Flavoproteins"/>
    <property type="match status" value="1"/>
</dbReference>
<dbReference type="GO" id="GO:0005829">
    <property type="term" value="C:cytosol"/>
    <property type="evidence" value="ECO:0007669"/>
    <property type="project" value="TreeGrafter"/>
</dbReference>
<evidence type="ECO:0000313" key="3">
    <source>
        <dbReference type="Proteomes" id="UP000195569"/>
    </source>
</evidence>